<evidence type="ECO:0000313" key="13">
    <source>
        <dbReference type="EMBL" id="CAF4764174.1"/>
    </source>
</evidence>
<dbReference type="EMBL" id="CAJOBZ010000002">
    <property type="protein sequence ID" value="CAF4764174.1"/>
    <property type="molecule type" value="Genomic_DNA"/>
</dbReference>
<dbReference type="PROSITE" id="PS00237">
    <property type="entry name" value="G_PROTEIN_RECEP_F1_1"/>
    <property type="match status" value="1"/>
</dbReference>
<keyword evidence="7 9" id="KW-0675">Receptor</keyword>
<dbReference type="OrthoDB" id="5962705at2759"/>
<evidence type="ECO:0000256" key="5">
    <source>
        <dbReference type="ARBA" id="ARBA00023040"/>
    </source>
</evidence>
<evidence type="ECO:0000256" key="3">
    <source>
        <dbReference type="ARBA" id="ARBA00022692"/>
    </source>
</evidence>
<dbReference type="GO" id="GO:0008188">
    <property type="term" value="F:neuropeptide receptor activity"/>
    <property type="evidence" value="ECO:0007669"/>
    <property type="project" value="TreeGrafter"/>
</dbReference>
<dbReference type="Gene3D" id="1.20.1070.10">
    <property type="entry name" value="Rhodopsin 7-helix transmembrane proteins"/>
    <property type="match status" value="1"/>
</dbReference>
<dbReference type="GO" id="GO:0005886">
    <property type="term" value="C:plasma membrane"/>
    <property type="evidence" value="ECO:0007669"/>
    <property type="project" value="TreeGrafter"/>
</dbReference>
<evidence type="ECO:0000256" key="7">
    <source>
        <dbReference type="ARBA" id="ARBA00023170"/>
    </source>
</evidence>
<evidence type="ECO:0000256" key="11">
    <source>
        <dbReference type="SAM" id="Phobius"/>
    </source>
</evidence>
<dbReference type="PRINTS" id="PR00237">
    <property type="entry name" value="GPCRRHODOPSN"/>
</dbReference>
<feature type="domain" description="G-protein coupled receptors family 1 profile" evidence="12">
    <location>
        <begin position="1"/>
        <end position="218"/>
    </location>
</feature>
<keyword evidence="14" id="KW-1185">Reference proteome</keyword>
<name>A0A821MAG0_9NEOP</name>
<evidence type="ECO:0000256" key="9">
    <source>
        <dbReference type="RuleBase" id="RU000688"/>
    </source>
</evidence>
<proteinExistence type="inferred from homology"/>
<evidence type="ECO:0000256" key="10">
    <source>
        <dbReference type="SAM" id="MobiDB-lite"/>
    </source>
</evidence>
<keyword evidence="6 11" id="KW-0472">Membrane</keyword>
<feature type="transmembrane region" description="Helical" evidence="11">
    <location>
        <begin position="158"/>
        <end position="178"/>
    </location>
</feature>
<feature type="transmembrane region" description="Helical" evidence="11">
    <location>
        <begin position="45"/>
        <end position="65"/>
    </location>
</feature>
<gene>
    <name evidence="13" type="ORF">PMACD_LOCUS1469</name>
</gene>
<feature type="region of interest" description="Disordered" evidence="10">
    <location>
        <begin position="257"/>
        <end position="302"/>
    </location>
</feature>
<feature type="transmembrane region" description="Helical" evidence="11">
    <location>
        <begin position="94"/>
        <end position="118"/>
    </location>
</feature>
<accession>A0A821MAG0</accession>
<organism evidence="13 14">
    <name type="scientific">Pieris macdunnoughi</name>
    <dbReference type="NCBI Taxonomy" id="345717"/>
    <lineage>
        <taxon>Eukaryota</taxon>
        <taxon>Metazoa</taxon>
        <taxon>Ecdysozoa</taxon>
        <taxon>Arthropoda</taxon>
        <taxon>Hexapoda</taxon>
        <taxon>Insecta</taxon>
        <taxon>Pterygota</taxon>
        <taxon>Neoptera</taxon>
        <taxon>Endopterygota</taxon>
        <taxon>Lepidoptera</taxon>
        <taxon>Glossata</taxon>
        <taxon>Ditrysia</taxon>
        <taxon>Papilionoidea</taxon>
        <taxon>Pieridae</taxon>
        <taxon>Pierinae</taxon>
        <taxon>Pieris</taxon>
    </lineage>
</organism>
<comment type="subcellular location">
    <subcellularLocation>
        <location evidence="1">Membrane</location>
        <topology evidence="1">Multi-pass membrane protein</topology>
    </subcellularLocation>
</comment>
<protein>
    <recommendedName>
        <fullName evidence="12">G-protein coupled receptors family 1 profile domain-containing protein</fullName>
    </recommendedName>
</protein>
<evidence type="ECO:0000256" key="4">
    <source>
        <dbReference type="ARBA" id="ARBA00022989"/>
    </source>
</evidence>
<dbReference type="InterPro" id="IPR000276">
    <property type="entry name" value="GPCR_Rhodpsn"/>
</dbReference>
<sequence length="318" mass="36317">MLVPKTVKGASYVSVLTIVAFTLERYLAICHPLHIYAVAGLRRALRIVLVLWALSLLAASPFAHYTTVNYHEYPPESGNRSLESAFCAMLELPSWYICELSSFFFFILPGLIILCLYVRMGLRIRSTHSQNPGSPGTLNGVNGSVHGQARQAQSRKNIIRMLAAVVIAFFVCWAPFHLQRLFFIYGSSAAQYHTVNEYLFLVAGVFYYISATVNPILYNIMSHRYRIAFKETLCCRKDRRKKSRYRDTSSVRETVVNQTSEGTQLVRVRSHSHERRSRTERPRRNSYYGAEPSHTRPQQGPKIQRCLEGLRAQEVSIC</sequence>
<dbReference type="AlphaFoldDB" id="A0A821MAG0"/>
<dbReference type="SUPFAM" id="SSF81321">
    <property type="entry name" value="Family A G protein-coupled receptor-like"/>
    <property type="match status" value="1"/>
</dbReference>
<evidence type="ECO:0000256" key="8">
    <source>
        <dbReference type="ARBA" id="ARBA00023224"/>
    </source>
</evidence>
<reference evidence="13" key="1">
    <citation type="submission" date="2021-02" db="EMBL/GenBank/DDBJ databases">
        <authorList>
            <person name="Steward A R."/>
        </authorList>
    </citation>
    <scope>NUCLEOTIDE SEQUENCE</scope>
</reference>
<keyword evidence="4 11" id="KW-1133">Transmembrane helix</keyword>
<dbReference type="PANTHER" id="PTHR24243:SF107">
    <property type="entry name" value="NEUROPEPTIDES CAPA RECEPTOR"/>
    <property type="match status" value="1"/>
</dbReference>
<comment type="caution">
    <text evidence="13">The sequence shown here is derived from an EMBL/GenBank/DDBJ whole genome shotgun (WGS) entry which is preliminary data.</text>
</comment>
<evidence type="ECO:0000256" key="6">
    <source>
        <dbReference type="ARBA" id="ARBA00023136"/>
    </source>
</evidence>
<evidence type="ECO:0000256" key="2">
    <source>
        <dbReference type="ARBA" id="ARBA00010663"/>
    </source>
</evidence>
<keyword evidence="8 9" id="KW-0807">Transducer</keyword>
<feature type="transmembrane region" description="Helical" evidence="11">
    <location>
        <begin position="12"/>
        <end position="33"/>
    </location>
</feature>
<keyword evidence="3 9" id="KW-0812">Transmembrane</keyword>
<evidence type="ECO:0000256" key="1">
    <source>
        <dbReference type="ARBA" id="ARBA00004141"/>
    </source>
</evidence>
<dbReference type="Proteomes" id="UP000663880">
    <property type="component" value="Unassembled WGS sequence"/>
</dbReference>
<keyword evidence="5 9" id="KW-0297">G-protein coupled receptor</keyword>
<dbReference type="PANTHER" id="PTHR24243">
    <property type="entry name" value="G-PROTEIN COUPLED RECEPTOR"/>
    <property type="match status" value="1"/>
</dbReference>
<dbReference type="InterPro" id="IPR017452">
    <property type="entry name" value="GPCR_Rhodpsn_7TM"/>
</dbReference>
<evidence type="ECO:0000259" key="12">
    <source>
        <dbReference type="PROSITE" id="PS50262"/>
    </source>
</evidence>
<dbReference type="PROSITE" id="PS50262">
    <property type="entry name" value="G_PROTEIN_RECEP_F1_2"/>
    <property type="match status" value="1"/>
</dbReference>
<feature type="transmembrane region" description="Helical" evidence="11">
    <location>
        <begin position="198"/>
        <end position="220"/>
    </location>
</feature>
<evidence type="ECO:0000313" key="14">
    <source>
        <dbReference type="Proteomes" id="UP000663880"/>
    </source>
</evidence>
<dbReference type="Pfam" id="PF00001">
    <property type="entry name" value="7tm_1"/>
    <property type="match status" value="1"/>
</dbReference>
<comment type="similarity">
    <text evidence="2 9">Belongs to the G-protein coupled receptor 1 family.</text>
</comment>